<organism evidence="10 11">
    <name type="scientific">Angustibacter aerolatus</name>
    <dbReference type="NCBI Taxonomy" id="1162965"/>
    <lineage>
        <taxon>Bacteria</taxon>
        <taxon>Bacillati</taxon>
        <taxon>Actinomycetota</taxon>
        <taxon>Actinomycetes</taxon>
        <taxon>Kineosporiales</taxon>
        <taxon>Kineosporiaceae</taxon>
    </lineage>
</organism>
<comment type="subcellular location">
    <subcellularLocation>
        <location evidence="1">Cell membrane</location>
        <topology evidence="1">Multi-pass membrane protein</topology>
    </subcellularLocation>
</comment>
<evidence type="ECO:0000313" key="10">
    <source>
        <dbReference type="EMBL" id="GMA85160.1"/>
    </source>
</evidence>
<evidence type="ECO:0000313" key="11">
    <source>
        <dbReference type="Proteomes" id="UP001157017"/>
    </source>
</evidence>
<evidence type="ECO:0000256" key="8">
    <source>
        <dbReference type="SAM" id="Phobius"/>
    </source>
</evidence>
<dbReference type="InterPro" id="IPR004869">
    <property type="entry name" value="MMPL_dom"/>
</dbReference>
<comment type="caution">
    <text evidence="10">The sequence shown here is derived from an EMBL/GenBank/DDBJ whole genome shotgun (WGS) entry which is preliminary data.</text>
</comment>
<feature type="compositionally biased region" description="Low complexity" evidence="7">
    <location>
        <begin position="186"/>
        <end position="211"/>
    </location>
</feature>
<feature type="compositionally biased region" description="Pro residues" evidence="7">
    <location>
        <begin position="105"/>
        <end position="124"/>
    </location>
</feature>
<keyword evidence="11" id="KW-1185">Reference proteome</keyword>
<evidence type="ECO:0000256" key="2">
    <source>
        <dbReference type="ARBA" id="ARBA00010157"/>
    </source>
</evidence>
<proteinExistence type="inferred from homology"/>
<evidence type="ECO:0000259" key="9">
    <source>
        <dbReference type="Pfam" id="PF03176"/>
    </source>
</evidence>
<evidence type="ECO:0000256" key="5">
    <source>
        <dbReference type="ARBA" id="ARBA00022989"/>
    </source>
</evidence>
<evidence type="ECO:0000256" key="4">
    <source>
        <dbReference type="ARBA" id="ARBA00022692"/>
    </source>
</evidence>
<keyword evidence="4 8" id="KW-0812">Transmembrane</keyword>
<feature type="region of interest" description="Disordered" evidence="7">
    <location>
        <begin position="96"/>
        <end position="211"/>
    </location>
</feature>
<keyword evidence="3" id="KW-1003">Cell membrane</keyword>
<feature type="transmembrane region" description="Helical" evidence="8">
    <location>
        <begin position="19"/>
        <end position="38"/>
    </location>
</feature>
<dbReference type="InterPro" id="IPR050545">
    <property type="entry name" value="Mycobact_MmpL"/>
</dbReference>
<keyword evidence="5 8" id="KW-1133">Transmembrane helix</keyword>
<dbReference type="Pfam" id="PF03176">
    <property type="entry name" value="MMPL"/>
    <property type="match status" value="1"/>
</dbReference>
<dbReference type="EMBL" id="BSUZ01000001">
    <property type="protein sequence ID" value="GMA85160.1"/>
    <property type="molecule type" value="Genomic_DNA"/>
</dbReference>
<dbReference type="Proteomes" id="UP001157017">
    <property type="component" value="Unassembled WGS sequence"/>
</dbReference>
<dbReference type="PANTHER" id="PTHR33406:SF11">
    <property type="entry name" value="MEMBRANE PROTEIN SCO6666-RELATED"/>
    <property type="match status" value="1"/>
</dbReference>
<protein>
    <recommendedName>
        <fullName evidence="9">Membrane transport protein MMPL domain-containing protein</fullName>
    </recommendedName>
</protein>
<evidence type="ECO:0000256" key="1">
    <source>
        <dbReference type="ARBA" id="ARBA00004651"/>
    </source>
</evidence>
<keyword evidence="6 8" id="KW-0472">Membrane</keyword>
<name>A0ABQ6JD78_9ACTN</name>
<evidence type="ECO:0000256" key="3">
    <source>
        <dbReference type="ARBA" id="ARBA00022475"/>
    </source>
</evidence>
<feature type="transmembrane region" description="Helical" evidence="8">
    <location>
        <begin position="45"/>
        <end position="63"/>
    </location>
</feature>
<comment type="similarity">
    <text evidence="2">Belongs to the resistance-nodulation-cell division (RND) (TC 2.A.6) family. MmpL subfamily.</text>
</comment>
<dbReference type="SUPFAM" id="SSF82866">
    <property type="entry name" value="Multidrug efflux transporter AcrB transmembrane domain"/>
    <property type="match status" value="1"/>
</dbReference>
<evidence type="ECO:0000256" key="7">
    <source>
        <dbReference type="SAM" id="MobiDB-lite"/>
    </source>
</evidence>
<feature type="domain" description="Membrane transport protein MMPL" evidence="9">
    <location>
        <begin position="5"/>
        <end position="98"/>
    </location>
</feature>
<feature type="transmembrane region" description="Helical" evidence="8">
    <location>
        <begin position="69"/>
        <end position="89"/>
    </location>
</feature>
<gene>
    <name evidence="10" type="ORF">GCM10025868_04100</name>
</gene>
<evidence type="ECO:0000256" key="6">
    <source>
        <dbReference type="ARBA" id="ARBA00023136"/>
    </source>
</evidence>
<sequence>MVHAITGQVEGDLRTGEGVALPVSLVVMVLVFGGFLAAGLPLAGALASIAGALASLLAFTTFLDLDATVVNVVTILGLGLCIDYGLLLVSRFREERAPSPGRPGRMPPPLRTTPPPVTPLPVTPLPRTASARGQRRSGRRPTAGAARGSRRTPPGVRTARGRRTTRWSPPWGAPSRWPGARCCSPGSSWRSACAGCSSSRPRSCGPSARRG</sequence>
<reference evidence="11" key="1">
    <citation type="journal article" date="2019" name="Int. J. Syst. Evol. Microbiol.">
        <title>The Global Catalogue of Microorganisms (GCM) 10K type strain sequencing project: providing services to taxonomists for standard genome sequencing and annotation.</title>
        <authorList>
            <consortium name="The Broad Institute Genomics Platform"/>
            <consortium name="The Broad Institute Genome Sequencing Center for Infectious Disease"/>
            <person name="Wu L."/>
            <person name="Ma J."/>
        </authorList>
    </citation>
    <scope>NUCLEOTIDE SEQUENCE [LARGE SCALE GENOMIC DNA]</scope>
    <source>
        <strain evidence="11">NBRC 108730</strain>
    </source>
</reference>
<dbReference type="Gene3D" id="1.20.1640.10">
    <property type="entry name" value="Multidrug efflux transporter AcrB transmembrane domain"/>
    <property type="match status" value="1"/>
</dbReference>
<accession>A0ABQ6JD78</accession>
<dbReference type="PANTHER" id="PTHR33406">
    <property type="entry name" value="MEMBRANE PROTEIN MJ1562-RELATED"/>
    <property type="match status" value="1"/>
</dbReference>